<dbReference type="PANTHER" id="PTHR36307:SF1">
    <property type="entry name" value="FLAGELLA BASAL BODY P-RING FORMATION PROTEIN FLGA"/>
    <property type="match status" value="1"/>
</dbReference>
<keyword evidence="6" id="KW-0282">Flagellum</keyword>
<evidence type="ECO:0000313" key="7">
    <source>
        <dbReference type="Proteomes" id="UP000662914"/>
    </source>
</evidence>
<accession>A0A809RYK9</accession>
<dbReference type="InterPro" id="IPR013974">
    <property type="entry name" value="SAF"/>
</dbReference>
<feature type="domain" description="SAF" evidence="5">
    <location>
        <begin position="117"/>
        <end position="179"/>
    </location>
</feature>
<dbReference type="Pfam" id="PF13144">
    <property type="entry name" value="ChapFlgA"/>
    <property type="match status" value="1"/>
</dbReference>
<name>A0A809RYK9_9PROT</name>
<dbReference type="GO" id="GO:0044780">
    <property type="term" value="P:bacterial-type flagellum assembly"/>
    <property type="evidence" value="ECO:0007669"/>
    <property type="project" value="InterPro"/>
</dbReference>
<dbReference type="Proteomes" id="UP000662914">
    <property type="component" value="Chromosome"/>
</dbReference>
<protein>
    <recommendedName>
        <fullName evidence="4">Flagella basal body P-ring formation protein FlgA</fullName>
    </recommendedName>
</protein>
<evidence type="ECO:0000256" key="2">
    <source>
        <dbReference type="ARBA" id="ARBA00022729"/>
    </source>
</evidence>
<evidence type="ECO:0000256" key="3">
    <source>
        <dbReference type="ARBA" id="ARBA00022764"/>
    </source>
</evidence>
<reference evidence="6" key="1">
    <citation type="journal article" name="DNA Res.">
        <title>The physiological potential of anammox bacteria as revealed by their core genome structure.</title>
        <authorList>
            <person name="Okubo T."/>
            <person name="Toyoda A."/>
            <person name="Fukuhara K."/>
            <person name="Uchiyama I."/>
            <person name="Harigaya Y."/>
            <person name="Kuroiwa M."/>
            <person name="Suzuki T."/>
            <person name="Murakami Y."/>
            <person name="Suwa Y."/>
            <person name="Takami H."/>
        </authorList>
    </citation>
    <scope>NUCLEOTIDE SEQUENCE</scope>
    <source>
        <strain evidence="6">317325-3</strain>
    </source>
</reference>
<evidence type="ECO:0000256" key="1">
    <source>
        <dbReference type="ARBA" id="ARBA00004418"/>
    </source>
</evidence>
<dbReference type="PANTHER" id="PTHR36307">
    <property type="entry name" value="FLAGELLA BASAL BODY P-RING FORMATION PROTEIN FLGA"/>
    <property type="match status" value="1"/>
</dbReference>
<dbReference type="Gene3D" id="2.30.30.760">
    <property type="match status" value="1"/>
</dbReference>
<evidence type="ECO:0000256" key="4">
    <source>
        <dbReference type="RuleBase" id="RU362063"/>
    </source>
</evidence>
<keyword evidence="3 4" id="KW-0574">Periplasm</keyword>
<proteinExistence type="inferred from homology"/>
<dbReference type="EMBL" id="AP021857">
    <property type="protein sequence ID" value="BBO21427.1"/>
    <property type="molecule type" value="Genomic_DNA"/>
</dbReference>
<dbReference type="NCBIfam" id="TIGR03170">
    <property type="entry name" value="flgA_cterm"/>
    <property type="match status" value="1"/>
</dbReference>
<dbReference type="Pfam" id="PF17656">
    <property type="entry name" value="ChapFlgA_N"/>
    <property type="match status" value="1"/>
</dbReference>
<evidence type="ECO:0000313" key="6">
    <source>
        <dbReference type="EMBL" id="BBO21427.1"/>
    </source>
</evidence>
<keyword evidence="2" id="KW-0732">Signal</keyword>
<dbReference type="CDD" id="cd11614">
    <property type="entry name" value="SAF_CpaB_FlgA_like"/>
    <property type="match status" value="1"/>
</dbReference>
<gene>
    <name evidence="6" type="ORF">DSYM_21260</name>
</gene>
<dbReference type="Gene3D" id="3.90.1210.10">
    <property type="entry name" value="Antifreeze-like/N-acetylneuraminic acid synthase C-terminal domain"/>
    <property type="match status" value="1"/>
</dbReference>
<dbReference type="GO" id="GO:0042597">
    <property type="term" value="C:periplasmic space"/>
    <property type="evidence" value="ECO:0007669"/>
    <property type="project" value="UniProtKB-SubCell"/>
</dbReference>
<keyword evidence="4" id="KW-1005">Bacterial flagellum biogenesis</keyword>
<dbReference type="KEGG" id="ddz:DSYM_21260"/>
<dbReference type="InterPro" id="IPR041231">
    <property type="entry name" value="FlgA_N"/>
</dbReference>
<organism evidence="6 7">
    <name type="scientific">Candidatus Desulfobacillus denitrificans</name>
    <dbReference type="NCBI Taxonomy" id="2608985"/>
    <lineage>
        <taxon>Bacteria</taxon>
        <taxon>Pseudomonadati</taxon>
        <taxon>Pseudomonadota</taxon>
        <taxon>Betaproteobacteria</taxon>
        <taxon>Candidatus Desulfobacillus</taxon>
    </lineage>
</organism>
<comment type="subcellular location">
    <subcellularLocation>
        <location evidence="1 4">Periplasm</location>
    </subcellularLocation>
</comment>
<keyword evidence="6" id="KW-0966">Cell projection</keyword>
<sequence>MKKVSGFEFRVSGSGFRVSGWVLLLALLSFGAGARQEPAEVKRVVEDFLRVQTRGLPGEASFTVGAIDPNNNLPPCPALEAFLPAGGRPWGRINVGVRCQAEGGWSIYVPAQVRVVGEYFVTSRPLARGQALTAADLAPRKGDLAELPPGIVTEASQAVGKTLSISVQSGHLLRTDSLRAPLAVQQGQSVRIVSKGRGFQVASEGKALGNAADGQVVQVRSASGQTISGIARTGGTVEVGY</sequence>
<dbReference type="InterPro" id="IPR039246">
    <property type="entry name" value="Flagellar_FlgA"/>
</dbReference>
<evidence type="ECO:0000259" key="5">
    <source>
        <dbReference type="SMART" id="SM00858"/>
    </source>
</evidence>
<dbReference type="InterPro" id="IPR017585">
    <property type="entry name" value="SAF_FlgA"/>
</dbReference>
<keyword evidence="6" id="KW-0969">Cilium</keyword>
<comment type="function">
    <text evidence="4">Involved in the assembly process of the P-ring formation. It may associate with FlgF on the rod constituting a structure essential for the P-ring assembly or may act as a modulator protein for the P-ring assembly.</text>
</comment>
<dbReference type="SMART" id="SM00858">
    <property type="entry name" value="SAF"/>
    <property type="match status" value="1"/>
</dbReference>
<comment type="similarity">
    <text evidence="4">Belongs to the FlgA family.</text>
</comment>
<dbReference type="AlphaFoldDB" id="A0A809RYK9"/>